<organism evidence="4 5">
    <name type="scientific">Chitinophaga filiformis</name>
    <name type="common">Myxococcus filiformis</name>
    <name type="synonym">Flexibacter filiformis</name>
    <dbReference type="NCBI Taxonomy" id="104663"/>
    <lineage>
        <taxon>Bacteria</taxon>
        <taxon>Pseudomonadati</taxon>
        <taxon>Bacteroidota</taxon>
        <taxon>Chitinophagia</taxon>
        <taxon>Chitinophagales</taxon>
        <taxon>Chitinophagaceae</taxon>
        <taxon>Chitinophaga</taxon>
    </lineage>
</organism>
<evidence type="ECO:0000256" key="1">
    <source>
        <dbReference type="ARBA" id="ARBA00006484"/>
    </source>
</evidence>
<dbReference type="Gene3D" id="3.40.50.720">
    <property type="entry name" value="NAD(P)-binding Rossmann-like Domain"/>
    <property type="match status" value="1"/>
</dbReference>
<reference evidence="4 5" key="1">
    <citation type="submission" date="2022-04" db="EMBL/GenBank/DDBJ databases">
        <title>The arsenic-methylating capacity of Chitinophaga filiformis YT5 during chitin decomposition.</title>
        <authorList>
            <person name="Chen G."/>
            <person name="Liang Y."/>
        </authorList>
    </citation>
    <scope>NUCLEOTIDE SEQUENCE [LARGE SCALE GENOMIC DNA]</scope>
    <source>
        <strain evidence="4 5">YT5</strain>
    </source>
</reference>
<evidence type="ECO:0000313" key="4">
    <source>
        <dbReference type="EMBL" id="UPK71716.1"/>
    </source>
</evidence>
<evidence type="ECO:0000313" key="5">
    <source>
        <dbReference type="Proteomes" id="UP000830198"/>
    </source>
</evidence>
<accession>A0ABY4IAL1</accession>
<dbReference type="RefSeq" id="WP_247813833.1">
    <property type="nucleotide sequence ID" value="NZ_CP095855.1"/>
</dbReference>
<comment type="similarity">
    <text evidence="1 3">Belongs to the short-chain dehydrogenases/reductases (SDR) family.</text>
</comment>
<evidence type="ECO:0000256" key="3">
    <source>
        <dbReference type="RuleBase" id="RU000363"/>
    </source>
</evidence>
<sequence>MKLTGNKILITGGASGIGLGLAERFLQEGNTVLICGRREAALKEVTDKYPSIIARVCDLSTEAGREDLYNWVAANHNDLNVLVNNAGVQNWMNITDADFYQRAKNEIVTNIEAPVHLTALFINLASLNTIINVTSGLSFVPFAKVPVYSGTKAFFHSFTRSSQYLLKARGIEVIEMIPPALNTDLGGKGLHDAAPPVGDFVDAVFKQLQEGKTELTFGFSEAMSKAGPEEVNNTFNRMNPS</sequence>
<gene>
    <name evidence="4" type="ORF">MYF79_10525</name>
</gene>
<keyword evidence="5" id="KW-1185">Reference proteome</keyword>
<protein>
    <submittedName>
        <fullName evidence="4">SDR family NAD(P)-dependent oxidoreductase</fullName>
    </submittedName>
</protein>
<dbReference type="InterPro" id="IPR002347">
    <property type="entry name" value="SDR_fam"/>
</dbReference>
<dbReference type="SUPFAM" id="SSF51735">
    <property type="entry name" value="NAD(P)-binding Rossmann-fold domains"/>
    <property type="match status" value="1"/>
</dbReference>
<dbReference type="InterPro" id="IPR036291">
    <property type="entry name" value="NAD(P)-bd_dom_sf"/>
</dbReference>
<dbReference type="Proteomes" id="UP000830198">
    <property type="component" value="Chromosome"/>
</dbReference>
<proteinExistence type="inferred from homology"/>
<keyword evidence="2" id="KW-0560">Oxidoreductase</keyword>
<dbReference type="PANTHER" id="PTHR44196">
    <property type="entry name" value="DEHYDROGENASE/REDUCTASE SDR FAMILY MEMBER 7B"/>
    <property type="match status" value="1"/>
</dbReference>
<dbReference type="PRINTS" id="PR00081">
    <property type="entry name" value="GDHRDH"/>
</dbReference>
<dbReference type="Pfam" id="PF00106">
    <property type="entry name" value="adh_short"/>
    <property type="match status" value="1"/>
</dbReference>
<evidence type="ECO:0000256" key="2">
    <source>
        <dbReference type="ARBA" id="ARBA00023002"/>
    </source>
</evidence>
<dbReference type="EMBL" id="CP095855">
    <property type="protein sequence ID" value="UPK71716.1"/>
    <property type="molecule type" value="Genomic_DNA"/>
</dbReference>
<name>A0ABY4IAL1_CHIFI</name>
<dbReference type="PANTHER" id="PTHR44196:SF1">
    <property type="entry name" value="DEHYDROGENASE_REDUCTASE SDR FAMILY MEMBER 7B"/>
    <property type="match status" value="1"/>
</dbReference>
<dbReference type="PRINTS" id="PR00080">
    <property type="entry name" value="SDRFAMILY"/>
</dbReference>